<keyword evidence="6" id="KW-1185">Reference proteome</keyword>
<reference evidence="5 6" key="1">
    <citation type="submission" date="2019-07" db="EMBL/GenBank/DDBJ databases">
        <title>Genomics analysis of Aphanomyces spp. identifies a new class of oomycete effector associated with host adaptation.</title>
        <authorList>
            <person name="Gaulin E."/>
        </authorList>
    </citation>
    <scope>NUCLEOTIDE SEQUENCE [LARGE SCALE GENOMIC DNA]</scope>
    <source>
        <strain evidence="5 6">ATCC 201684</strain>
    </source>
</reference>
<keyword evidence="3" id="KW-0812">Transmembrane</keyword>
<dbReference type="VEuPathDB" id="FungiDB:AeMF1_003275"/>
<keyword evidence="1" id="KW-0175">Coiled coil</keyword>
<protein>
    <recommendedName>
        <fullName evidence="4">K-box domain-containing protein</fullName>
    </recommendedName>
</protein>
<evidence type="ECO:0000313" key="6">
    <source>
        <dbReference type="Proteomes" id="UP000481153"/>
    </source>
</evidence>
<dbReference type="GO" id="GO:0005634">
    <property type="term" value="C:nucleus"/>
    <property type="evidence" value="ECO:0007669"/>
    <property type="project" value="InterPro"/>
</dbReference>
<comment type="caution">
    <text evidence="5">The sequence shown here is derived from an EMBL/GenBank/DDBJ whole genome shotgun (WGS) entry which is preliminary data.</text>
</comment>
<dbReference type="EMBL" id="VJMJ01000070">
    <property type="protein sequence ID" value="KAF0738865.1"/>
    <property type="molecule type" value="Genomic_DNA"/>
</dbReference>
<name>A0A6G0XFE3_9STRA</name>
<evidence type="ECO:0000256" key="2">
    <source>
        <dbReference type="SAM" id="MobiDB-lite"/>
    </source>
</evidence>
<dbReference type="AlphaFoldDB" id="A0A6G0XFE3"/>
<evidence type="ECO:0000313" key="5">
    <source>
        <dbReference type="EMBL" id="KAF0738865.1"/>
    </source>
</evidence>
<feature type="compositionally biased region" description="Low complexity" evidence="2">
    <location>
        <begin position="324"/>
        <end position="334"/>
    </location>
</feature>
<sequence>MKHSHASPTSSCCIGLIICGLVSAVALLTISLIYWSIPGSRPMSHHFTKMTAERFASGEVEFQESDPRYMQDILSSSHSQVLLSWQSPLCAETIIAPSRSASLDHDPSLARFQIQYWTDASWSDLFRSFAVSREASEVDTTTSILPGNVYTDDCFVVLDNAKTTKQLSYRVRSRVDNAIFQLFKPQWSVWSDIVVLPPAMKEAPLCQTNYFSYYDAALWCITVLSLGIAIYTRWSVPRESMRGAKRKLKALQEEVTNLKQELIDAESENKQLMRLKGYGLEGLSWKELHALEHELQIGLQTIEQHKEEMHPSLLEGLRSRNASADSIDSTSTTEAIDDIAAPLIPQ</sequence>
<dbReference type="InterPro" id="IPR002487">
    <property type="entry name" value="TF_Kbox"/>
</dbReference>
<keyword evidence="3" id="KW-0472">Membrane</keyword>
<dbReference type="Proteomes" id="UP000481153">
    <property type="component" value="Unassembled WGS sequence"/>
</dbReference>
<dbReference type="Pfam" id="PF01486">
    <property type="entry name" value="K-box"/>
    <property type="match status" value="1"/>
</dbReference>
<feature type="domain" description="K-box" evidence="4">
    <location>
        <begin position="246"/>
        <end position="321"/>
    </location>
</feature>
<feature type="region of interest" description="Disordered" evidence="2">
    <location>
        <begin position="324"/>
        <end position="346"/>
    </location>
</feature>
<evidence type="ECO:0000256" key="3">
    <source>
        <dbReference type="SAM" id="Phobius"/>
    </source>
</evidence>
<keyword evidence="3" id="KW-1133">Transmembrane helix</keyword>
<evidence type="ECO:0000259" key="4">
    <source>
        <dbReference type="Pfam" id="PF01486"/>
    </source>
</evidence>
<organism evidence="5 6">
    <name type="scientific">Aphanomyces euteiches</name>
    <dbReference type="NCBI Taxonomy" id="100861"/>
    <lineage>
        <taxon>Eukaryota</taxon>
        <taxon>Sar</taxon>
        <taxon>Stramenopiles</taxon>
        <taxon>Oomycota</taxon>
        <taxon>Saprolegniomycetes</taxon>
        <taxon>Saprolegniales</taxon>
        <taxon>Verrucalvaceae</taxon>
        <taxon>Aphanomyces</taxon>
    </lineage>
</organism>
<evidence type="ECO:0000256" key="1">
    <source>
        <dbReference type="SAM" id="Coils"/>
    </source>
</evidence>
<gene>
    <name evidence="5" type="ORF">Ae201684_005474</name>
</gene>
<accession>A0A6G0XFE3</accession>
<feature type="coiled-coil region" evidence="1">
    <location>
        <begin position="241"/>
        <end position="308"/>
    </location>
</feature>
<proteinExistence type="predicted"/>
<dbReference type="GO" id="GO:0003700">
    <property type="term" value="F:DNA-binding transcription factor activity"/>
    <property type="evidence" value="ECO:0007669"/>
    <property type="project" value="InterPro"/>
</dbReference>
<feature type="transmembrane region" description="Helical" evidence="3">
    <location>
        <begin position="12"/>
        <end position="37"/>
    </location>
</feature>